<feature type="region of interest" description="Disordered" evidence="1">
    <location>
        <begin position="125"/>
        <end position="154"/>
    </location>
</feature>
<reference evidence="3" key="1">
    <citation type="submission" date="2008-02" db="EMBL/GenBank/DDBJ databases">
        <authorList>
            <consortium name="The Broad Institute Genome Sequencing Platform"/>
            <person name="Fischbach M."/>
            <person name="Ward D."/>
            <person name="Young S."/>
            <person name="Jaffe D."/>
            <person name="Gnerre S."/>
            <person name="Berlin A."/>
            <person name="Heiman D."/>
            <person name="Hepburn T."/>
            <person name="Sykes S."/>
            <person name="Alvarado L."/>
            <person name="Kodira C.D."/>
            <person name="Straight P."/>
            <person name="Clardy J."/>
            <person name="Hung D."/>
            <person name="Kolter R."/>
            <person name="Mekalanos J."/>
            <person name="Walker S."/>
            <person name="Walsh C.T."/>
            <person name="Lander E."/>
            <person name="Galagan J."/>
            <person name="Nusbaum C."/>
            <person name="Birren B."/>
        </authorList>
    </citation>
    <scope>NUCLEOTIDE SEQUENCE [LARGE SCALE GENOMIC DNA]</scope>
    <source>
        <strain evidence="3">ATCC 25486 / DSM 40338 / CBS 914.69 / JCM 4507 / NBRC 13074 / NRRL 2958 / 5647</strain>
    </source>
</reference>
<dbReference type="Proteomes" id="UP000002805">
    <property type="component" value="Chromosome"/>
</dbReference>
<dbReference type="Pfam" id="PF07332">
    <property type="entry name" value="Phage_holin_3_6"/>
    <property type="match status" value="1"/>
</dbReference>
<dbReference type="eggNOG" id="ENOG5032SHV">
    <property type="taxonomic scope" value="Bacteria"/>
</dbReference>
<evidence type="ECO:0000256" key="1">
    <source>
        <dbReference type="SAM" id="MobiDB-lite"/>
    </source>
</evidence>
<organism evidence="2 3">
    <name type="scientific">Streptomyces pristinaespiralis (strain ATCC 25486 / DSM 40338 / CBS 914.69 / JCM 4507 / KCC S-0507 / NBRC 13074 / NRRL 2958 / 5647)</name>
    <dbReference type="NCBI Taxonomy" id="457429"/>
    <lineage>
        <taxon>Bacteria</taxon>
        <taxon>Bacillati</taxon>
        <taxon>Actinomycetota</taxon>
        <taxon>Actinomycetes</taxon>
        <taxon>Kitasatosporales</taxon>
        <taxon>Streptomycetaceae</taxon>
        <taxon>Streptomyces</taxon>
    </lineage>
</organism>
<sequence length="154" mass="16503">MPGVFSGNRSAWTRQEVDSMSNFHRTATDEPVGELVSRASQQISQLVREEMQLARAEMSEKGKRFGMGGGLFGGAGLVAVLALQALVATAIIALALVLPWWAAALIVTGVLFLIAAILGAAGKKSIRRAGPPKPQETISSVQRDVREIKERAHR</sequence>
<dbReference type="HOGENOM" id="CLU_106273_0_1_11"/>
<reference evidence="3" key="2">
    <citation type="submission" date="2009-10" db="EMBL/GenBank/DDBJ databases">
        <title>The genome sequence of Streptomyces pristinaespiralis strain ATCC 25486.</title>
        <authorList>
            <consortium name="The Broad Institute Genome Sequencing Platform"/>
            <consortium name="Broad Institute Microbial Sequencing Center"/>
            <person name="Fischbach M."/>
            <person name="Godfrey P."/>
            <person name="Ward D."/>
            <person name="Young S."/>
            <person name="Zeng Q."/>
            <person name="Koehrsen M."/>
            <person name="Alvarado L."/>
            <person name="Berlin A.M."/>
            <person name="Bochicchio J."/>
            <person name="Borenstein D."/>
            <person name="Chapman S.B."/>
            <person name="Chen Z."/>
            <person name="Engels R."/>
            <person name="Freedman E."/>
            <person name="Gellesch M."/>
            <person name="Goldberg J."/>
            <person name="Griggs A."/>
            <person name="Gujja S."/>
            <person name="Heilman E.R."/>
            <person name="Heiman D.I."/>
            <person name="Hepburn T.A."/>
            <person name="Howarth C."/>
            <person name="Jen D."/>
            <person name="Larson L."/>
            <person name="Lewis B."/>
            <person name="Mehta T."/>
            <person name="Park D."/>
            <person name="Pearson M."/>
            <person name="Richards J."/>
            <person name="Roberts A."/>
            <person name="Saif S."/>
            <person name="Shea T.D."/>
            <person name="Shenoy N."/>
            <person name="Sisk P."/>
            <person name="Stolte C."/>
            <person name="Sykes S.N."/>
            <person name="Thomson T."/>
            <person name="Walk T."/>
            <person name="White J."/>
            <person name="Yandava C."/>
            <person name="Straight P."/>
            <person name="Clardy J."/>
            <person name="Hung D."/>
            <person name="Kolter R."/>
            <person name="Mekalanos J."/>
            <person name="Walker S."/>
            <person name="Walsh C.T."/>
            <person name="Wieland-Brown L.C."/>
            <person name="Haas B."/>
            <person name="Nusbaum C."/>
            <person name="Birren B."/>
        </authorList>
    </citation>
    <scope>NUCLEOTIDE SEQUENCE [LARGE SCALE GENOMIC DNA]</scope>
    <source>
        <strain evidence="3">ATCC 25486 / DSM 40338 / CBS 914.69 / JCM 4507 / NBRC 13074 / NRRL 2958 / 5647</strain>
    </source>
</reference>
<feature type="compositionally biased region" description="Basic and acidic residues" evidence="1">
    <location>
        <begin position="143"/>
        <end position="154"/>
    </location>
</feature>
<accession>B5HAT5</accession>
<dbReference type="AlphaFoldDB" id="B5HAT5"/>
<evidence type="ECO:0000313" key="3">
    <source>
        <dbReference type="Proteomes" id="UP000002805"/>
    </source>
</evidence>
<evidence type="ECO:0008006" key="4">
    <source>
        <dbReference type="Google" id="ProtNLM"/>
    </source>
</evidence>
<keyword evidence="3" id="KW-1185">Reference proteome</keyword>
<dbReference type="EMBL" id="CM000950">
    <property type="protein sequence ID" value="EDY63946.1"/>
    <property type="molecule type" value="Genomic_DNA"/>
</dbReference>
<proteinExistence type="predicted"/>
<gene>
    <name evidence="2" type="ORF">SSDG_02265</name>
</gene>
<dbReference type="InterPro" id="IPR009937">
    <property type="entry name" value="Phage_holin_3_6"/>
</dbReference>
<evidence type="ECO:0000313" key="2">
    <source>
        <dbReference type="EMBL" id="EDY63946.1"/>
    </source>
</evidence>
<name>B5HAT5_STRE2</name>
<protein>
    <recommendedName>
        <fullName evidence="4">Integral membrane protein</fullName>
    </recommendedName>
</protein>